<name>A0A5B7CSR0_PORTR</name>
<evidence type="ECO:0000313" key="2">
    <source>
        <dbReference type="EMBL" id="MPC11654.1"/>
    </source>
</evidence>
<comment type="caution">
    <text evidence="2">The sequence shown here is derived from an EMBL/GenBank/DDBJ whole genome shotgun (WGS) entry which is preliminary data.</text>
</comment>
<dbReference type="EMBL" id="VSRR010000175">
    <property type="protein sequence ID" value="MPC11654.1"/>
    <property type="molecule type" value="Genomic_DNA"/>
</dbReference>
<accession>A0A5B7CSR0</accession>
<feature type="region of interest" description="Disordered" evidence="1">
    <location>
        <begin position="61"/>
        <end position="124"/>
    </location>
</feature>
<keyword evidence="3" id="KW-1185">Reference proteome</keyword>
<evidence type="ECO:0000313" key="3">
    <source>
        <dbReference type="Proteomes" id="UP000324222"/>
    </source>
</evidence>
<protein>
    <submittedName>
        <fullName evidence="2">Uncharacterized protein</fullName>
    </submittedName>
</protein>
<organism evidence="2 3">
    <name type="scientific">Portunus trituberculatus</name>
    <name type="common">Swimming crab</name>
    <name type="synonym">Neptunus trituberculatus</name>
    <dbReference type="NCBI Taxonomy" id="210409"/>
    <lineage>
        <taxon>Eukaryota</taxon>
        <taxon>Metazoa</taxon>
        <taxon>Ecdysozoa</taxon>
        <taxon>Arthropoda</taxon>
        <taxon>Crustacea</taxon>
        <taxon>Multicrustacea</taxon>
        <taxon>Malacostraca</taxon>
        <taxon>Eumalacostraca</taxon>
        <taxon>Eucarida</taxon>
        <taxon>Decapoda</taxon>
        <taxon>Pleocyemata</taxon>
        <taxon>Brachyura</taxon>
        <taxon>Eubrachyura</taxon>
        <taxon>Portunoidea</taxon>
        <taxon>Portunidae</taxon>
        <taxon>Portuninae</taxon>
        <taxon>Portunus</taxon>
    </lineage>
</organism>
<feature type="compositionally biased region" description="Basic and acidic residues" evidence="1">
    <location>
        <begin position="63"/>
        <end position="78"/>
    </location>
</feature>
<evidence type="ECO:0000256" key="1">
    <source>
        <dbReference type="SAM" id="MobiDB-lite"/>
    </source>
</evidence>
<feature type="compositionally biased region" description="Polar residues" evidence="1">
    <location>
        <begin position="114"/>
        <end position="124"/>
    </location>
</feature>
<dbReference type="AlphaFoldDB" id="A0A5B7CSR0"/>
<dbReference type="Proteomes" id="UP000324222">
    <property type="component" value="Unassembled WGS sequence"/>
</dbReference>
<sequence>MNGLTRPWPRACTALPLLIHRCKATVIMKRTNKLSPTHAFYSTRETESWERVEAGWGVGVGRKGKEEIGGSGDLRPDSLMDMPHTGPRSDHQSRSSFQTGIRPECQVESYPLRSLTSSLTSAEG</sequence>
<reference evidence="2 3" key="1">
    <citation type="submission" date="2019-05" db="EMBL/GenBank/DDBJ databases">
        <title>Another draft genome of Portunus trituberculatus and its Hox gene families provides insights of decapod evolution.</title>
        <authorList>
            <person name="Jeong J.-H."/>
            <person name="Song I."/>
            <person name="Kim S."/>
            <person name="Choi T."/>
            <person name="Kim D."/>
            <person name="Ryu S."/>
            <person name="Kim W."/>
        </authorList>
    </citation>
    <scope>NUCLEOTIDE SEQUENCE [LARGE SCALE GENOMIC DNA]</scope>
    <source>
        <tissue evidence="2">Muscle</tissue>
    </source>
</reference>
<proteinExistence type="predicted"/>
<gene>
    <name evidence="2" type="ORF">E2C01_004326</name>
</gene>